<reference evidence="4" key="2">
    <citation type="journal article" date="2007" name="PLoS Biol.">
        <title>Survey sequencing and comparative analysis of the elephant shark (Callorhinchus milii) genome.</title>
        <authorList>
            <person name="Venkatesh B."/>
            <person name="Kirkness E.F."/>
            <person name="Loh Y.H."/>
            <person name="Halpern A.L."/>
            <person name="Lee A.P."/>
            <person name="Johnson J."/>
            <person name="Dandona N."/>
            <person name="Viswanathan L.D."/>
            <person name="Tay A."/>
            <person name="Venter J.C."/>
            <person name="Strausberg R.L."/>
            <person name="Brenner S."/>
        </authorList>
    </citation>
    <scope>NUCLEOTIDE SEQUENCE [LARGE SCALE GENOMIC DNA]</scope>
</reference>
<name>A0A4W3HVS2_CALMI</name>
<sequence>TNRGEVKFNVWDTGGQEKFWGLRDVCEHIPIVLSGNKVDIKDNKVKAKSIVFQRKKNLQYYTKSNYNFEKPFLCLARKLVLASPEIQMDTQLADQYESYRLCSGQITTVMLRHSVKSILLG</sequence>
<dbReference type="InParanoid" id="A0A4W3HVS2"/>
<dbReference type="InterPro" id="IPR027417">
    <property type="entry name" value="P-loop_NTPase"/>
</dbReference>
<evidence type="ECO:0000313" key="3">
    <source>
        <dbReference type="Ensembl" id="ENSCMIP00000020451.1"/>
    </source>
</evidence>
<dbReference type="Gene3D" id="3.40.50.300">
    <property type="entry name" value="P-loop containing nucleotide triphosphate hydrolases"/>
    <property type="match status" value="1"/>
</dbReference>
<reference evidence="4" key="1">
    <citation type="journal article" date="2006" name="Science">
        <title>Ancient noncoding elements conserved in the human genome.</title>
        <authorList>
            <person name="Venkatesh B."/>
            <person name="Kirkness E.F."/>
            <person name="Loh Y.H."/>
            <person name="Halpern A.L."/>
            <person name="Lee A.P."/>
            <person name="Johnson J."/>
            <person name="Dandona N."/>
            <person name="Viswanathan L.D."/>
            <person name="Tay A."/>
            <person name="Venter J.C."/>
            <person name="Strausberg R.L."/>
            <person name="Brenner S."/>
        </authorList>
    </citation>
    <scope>NUCLEOTIDE SEQUENCE [LARGE SCALE GENOMIC DNA]</scope>
</reference>
<protein>
    <submittedName>
        <fullName evidence="3">RAN, member RAS onco family</fullName>
    </submittedName>
</protein>
<dbReference type="GO" id="GO:0005737">
    <property type="term" value="C:cytoplasm"/>
    <property type="evidence" value="ECO:0007669"/>
    <property type="project" value="TreeGrafter"/>
</dbReference>
<dbReference type="GO" id="GO:0000054">
    <property type="term" value="P:ribosomal subunit export from nucleus"/>
    <property type="evidence" value="ECO:0007669"/>
    <property type="project" value="TreeGrafter"/>
</dbReference>
<keyword evidence="4" id="KW-1185">Reference proteome</keyword>
<accession>A0A4W3HVS2</accession>
<dbReference type="PANTHER" id="PTHR24071">
    <property type="entry name" value="RAN GTPASE"/>
    <property type="match status" value="1"/>
</dbReference>
<dbReference type="STRING" id="7868.ENSCMIP00000020451"/>
<reference evidence="3" key="5">
    <citation type="submission" date="2025-09" db="UniProtKB">
        <authorList>
            <consortium name="Ensembl"/>
        </authorList>
    </citation>
    <scope>IDENTIFICATION</scope>
</reference>
<organism evidence="3 4">
    <name type="scientific">Callorhinchus milii</name>
    <name type="common">Ghost shark</name>
    <dbReference type="NCBI Taxonomy" id="7868"/>
    <lineage>
        <taxon>Eukaryota</taxon>
        <taxon>Metazoa</taxon>
        <taxon>Chordata</taxon>
        <taxon>Craniata</taxon>
        <taxon>Vertebrata</taxon>
        <taxon>Chondrichthyes</taxon>
        <taxon>Holocephali</taxon>
        <taxon>Chimaeriformes</taxon>
        <taxon>Callorhinchidae</taxon>
        <taxon>Callorhinchus</taxon>
    </lineage>
</organism>
<evidence type="ECO:0000313" key="4">
    <source>
        <dbReference type="Proteomes" id="UP000314986"/>
    </source>
</evidence>
<dbReference type="GO" id="GO:0006606">
    <property type="term" value="P:protein import into nucleus"/>
    <property type="evidence" value="ECO:0007669"/>
    <property type="project" value="TreeGrafter"/>
</dbReference>
<dbReference type="GO" id="GO:0003924">
    <property type="term" value="F:GTPase activity"/>
    <property type="evidence" value="ECO:0007669"/>
    <property type="project" value="InterPro"/>
</dbReference>
<dbReference type="Ensembl" id="ENSCMIT00000020825.1">
    <property type="protein sequence ID" value="ENSCMIP00000020451.1"/>
    <property type="gene ID" value="ENSCMIG00000009414.1"/>
</dbReference>
<reference evidence="4" key="3">
    <citation type="journal article" date="2014" name="Nature">
        <title>Elephant shark genome provides unique insights into gnathostome evolution.</title>
        <authorList>
            <consortium name="International Elephant Shark Genome Sequencing Consortium"/>
            <person name="Venkatesh B."/>
            <person name="Lee A.P."/>
            <person name="Ravi V."/>
            <person name="Maurya A.K."/>
            <person name="Lian M.M."/>
            <person name="Swann J.B."/>
            <person name="Ohta Y."/>
            <person name="Flajnik M.F."/>
            <person name="Sutoh Y."/>
            <person name="Kasahara M."/>
            <person name="Hoon S."/>
            <person name="Gangu V."/>
            <person name="Roy S.W."/>
            <person name="Irimia M."/>
            <person name="Korzh V."/>
            <person name="Kondrychyn I."/>
            <person name="Lim Z.W."/>
            <person name="Tay B.H."/>
            <person name="Tohari S."/>
            <person name="Kong K.W."/>
            <person name="Ho S."/>
            <person name="Lorente-Galdos B."/>
            <person name="Quilez J."/>
            <person name="Marques-Bonet T."/>
            <person name="Raney B.J."/>
            <person name="Ingham P.W."/>
            <person name="Tay A."/>
            <person name="Hillier L.W."/>
            <person name="Minx P."/>
            <person name="Boehm T."/>
            <person name="Wilson R.K."/>
            <person name="Brenner S."/>
            <person name="Warren W.C."/>
        </authorList>
    </citation>
    <scope>NUCLEOTIDE SEQUENCE [LARGE SCALE GENOMIC DNA]</scope>
</reference>
<dbReference type="GeneTree" id="ENSGT00940000153786"/>
<evidence type="ECO:0000256" key="1">
    <source>
        <dbReference type="ARBA" id="ARBA00022741"/>
    </source>
</evidence>
<evidence type="ECO:0000256" key="2">
    <source>
        <dbReference type="ARBA" id="ARBA00023134"/>
    </source>
</evidence>
<dbReference type="GO" id="GO:0005525">
    <property type="term" value="F:GTP binding"/>
    <property type="evidence" value="ECO:0007669"/>
    <property type="project" value="UniProtKB-KW"/>
</dbReference>
<keyword evidence="1" id="KW-0547">Nucleotide-binding</keyword>
<dbReference type="AlphaFoldDB" id="A0A4W3HVS2"/>
<dbReference type="Proteomes" id="UP000314986">
    <property type="component" value="Unassembled WGS sequence"/>
</dbReference>
<proteinExistence type="predicted"/>
<dbReference type="PANTHER" id="PTHR24071:SF0">
    <property type="entry name" value="GTP-BINDING NUCLEAR PROTEIN RAN"/>
    <property type="match status" value="1"/>
</dbReference>
<reference evidence="3" key="4">
    <citation type="submission" date="2025-08" db="UniProtKB">
        <authorList>
            <consortium name="Ensembl"/>
        </authorList>
    </citation>
    <scope>IDENTIFICATION</scope>
</reference>
<dbReference type="InterPro" id="IPR002041">
    <property type="entry name" value="Ran_GTPase"/>
</dbReference>
<keyword evidence="2" id="KW-0342">GTP-binding</keyword>
<dbReference type="GO" id="GO:0005634">
    <property type="term" value="C:nucleus"/>
    <property type="evidence" value="ECO:0007669"/>
    <property type="project" value="TreeGrafter"/>
</dbReference>
<dbReference type="SUPFAM" id="SSF52540">
    <property type="entry name" value="P-loop containing nucleoside triphosphate hydrolases"/>
    <property type="match status" value="1"/>
</dbReference>
<dbReference type="SMART" id="SM00176">
    <property type="entry name" value="RAN"/>
    <property type="match status" value="1"/>
</dbReference>